<sequence>MKRYFDTNDSKKHKKSKEDDPFPGVPEVSEEQIQKHDEGTGDLDDNAVKTGIHKKKFRTKKEKIKSRAQFMARAEIIHKEESGYIEVEEDDEPTYILTQRDIKSSVDIASASKGFDLVLDKYGPYTLDFTPNGRHLVIGGRVGHLASFDWMTKNLYCEINTREEIRCVKWLHNEQLFAAGQLRWTHIYDRQGVEIHCIKQLDKVISMEFLPKHFLLVTGNQRGYLSYLDVTMGKMVKQFQTRQGSLNTLSQNPSNAIVLTGSYDGRIAMWSPNVNEPLVEILGHKSNVTSISVDRSGTYLSTTGADKFLRVWDIRNLKPLHAYKLHYFPSCSAYSQQNCIAIGSGNIVQIFNDSHLGTMKKPYLQYKCSGDVNKLQFCPYEDILGVGHSEGYTSLIIPGSGDPNFDGYQVNPFETKKQRQEREVRQLLDKIQPEFITLDTSEINKINTEKLEDTFAYRTNILRVRAELPKYVPKKKAKGKSKTGKHEQRKQGMKAQMRAEVAEKKKQIAKELGVGVRDESEDNESSGSEDEE</sequence>
<dbReference type="InterPro" id="IPR019775">
    <property type="entry name" value="WD40_repeat_CS"/>
</dbReference>
<dbReference type="FunFam" id="2.130.10.10:FF:000378">
    <property type="entry name" value="U3 small nucleolar RNA-associated protein 7"/>
    <property type="match status" value="1"/>
</dbReference>
<dbReference type="PROSITE" id="PS50082">
    <property type="entry name" value="WD_REPEATS_2"/>
    <property type="match status" value="2"/>
</dbReference>
<comment type="subcellular location">
    <subcellularLocation>
        <location evidence="1">Nucleus</location>
        <location evidence="1">Nucleolus</location>
    </subcellularLocation>
</comment>
<dbReference type="PROSITE" id="PS50294">
    <property type="entry name" value="WD_REPEATS_REGION"/>
    <property type="match status" value="1"/>
</dbReference>
<dbReference type="AlphaFoldDB" id="A0A0N5A1D3"/>
<dbReference type="Gene3D" id="2.130.10.10">
    <property type="entry name" value="YVTN repeat-like/Quinoprotein amine dehydrogenase"/>
    <property type="match status" value="1"/>
</dbReference>
<dbReference type="InterPro" id="IPR001680">
    <property type="entry name" value="WD40_rpt"/>
</dbReference>
<evidence type="ECO:0000256" key="2">
    <source>
        <dbReference type="ARBA" id="ARBA00022552"/>
    </source>
</evidence>
<dbReference type="GO" id="GO:0032040">
    <property type="term" value="C:small-subunit processome"/>
    <property type="evidence" value="ECO:0007669"/>
    <property type="project" value="TreeGrafter"/>
</dbReference>
<feature type="region of interest" description="Disordered" evidence="7">
    <location>
        <begin position="1"/>
        <end position="51"/>
    </location>
</feature>
<evidence type="ECO:0000256" key="4">
    <source>
        <dbReference type="ARBA" id="ARBA00022737"/>
    </source>
</evidence>
<dbReference type="InterPro" id="IPR012952">
    <property type="entry name" value="BING4_C_dom"/>
</dbReference>
<feature type="region of interest" description="Disordered" evidence="7">
    <location>
        <begin position="472"/>
        <end position="532"/>
    </location>
</feature>
<feature type="repeat" description="WD" evidence="6">
    <location>
        <begin position="281"/>
        <end position="322"/>
    </location>
</feature>
<dbReference type="InterPro" id="IPR015943">
    <property type="entry name" value="WD40/YVTN_repeat-like_dom_sf"/>
</dbReference>
<name>A0A0N5A1D3_PARTI</name>
<dbReference type="InterPro" id="IPR036322">
    <property type="entry name" value="WD40_repeat_dom_sf"/>
</dbReference>
<dbReference type="Pfam" id="PF00400">
    <property type="entry name" value="WD40"/>
    <property type="match status" value="2"/>
</dbReference>
<feature type="compositionally biased region" description="Basic residues" evidence="7">
    <location>
        <begin position="472"/>
        <end position="483"/>
    </location>
</feature>
<dbReference type="Proteomes" id="UP000038045">
    <property type="component" value="Unplaced"/>
</dbReference>
<evidence type="ECO:0000256" key="6">
    <source>
        <dbReference type="PROSITE-ProRule" id="PRU00221"/>
    </source>
</evidence>
<dbReference type="STRING" id="131310.A0A0N5A1D3"/>
<dbReference type="SMART" id="SM00320">
    <property type="entry name" value="WD40"/>
    <property type="match status" value="6"/>
</dbReference>
<dbReference type="PANTHER" id="PTHR14085">
    <property type="entry name" value="WD-REPEAT PROTEIN BING4"/>
    <property type="match status" value="1"/>
</dbReference>
<feature type="domain" description="BING4 C-terminal" evidence="8">
    <location>
        <begin position="362"/>
        <end position="440"/>
    </location>
</feature>
<keyword evidence="5" id="KW-0539">Nucleus</keyword>
<keyword evidence="4" id="KW-0677">Repeat</keyword>
<reference evidence="10" key="1">
    <citation type="submission" date="2017-02" db="UniProtKB">
        <authorList>
            <consortium name="WormBaseParasite"/>
        </authorList>
    </citation>
    <scope>IDENTIFICATION</scope>
</reference>
<dbReference type="PANTHER" id="PTHR14085:SF3">
    <property type="entry name" value="WD REPEAT-CONTAINING PROTEIN 46"/>
    <property type="match status" value="1"/>
</dbReference>
<feature type="compositionally biased region" description="Acidic residues" evidence="7">
    <location>
        <begin position="519"/>
        <end position="532"/>
    </location>
</feature>
<accession>A0A0N5A1D3</accession>
<evidence type="ECO:0000256" key="3">
    <source>
        <dbReference type="ARBA" id="ARBA00022574"/>
    </source>
</evidence>
<dbReference type="PROSITE" id="PS00678">
    <property type="entry name" value="WD_REPEATS_1"/>
    <property type="match status" value="1"/>
</dbReference>
<dbReference type="WBParaSite" id="PTRK_0001543200.1">
    <property type="protein sequence ID" value="PTRK_0001543200.1"/>
    <property type="gene ID" value="PTRK_0001543200"/>
</dbReference>
<protein>
    <submittedName>
        <fullName evidence="10">WD_REPEATS_REGION domain-containing protein</fullName>
    </submittedName>
</protein>
<feature type="compositionally biased region" description="Basic and acidic residues" evidence="7">
    <location>
        <begin position="1"/>
        <end position="20"/>
    </location>
</feature>
<organism evidence="9 10">
    <name type="scientific">Parastrongyloides trichosuri</name>
    <name type="common">Possum-specific nematode worm</name>
    <dbReference type="NCBI Taxonomy" id="131310"/>
    <lineage>
        <taxon>Eukaryota</taxon>
        <taxon>Metazoa</taxon>
        <taxon>Ecdysozoa</taxon>
        <taxon>Nematoda</taxon>
        <taxon>Chromadorea</taxon>
        <taxon>Rhabditida</taxon>
        <taxon>Tylenchina</taxon>
        <taxon>Panagrolaimomorpha</taxon>
        <taxon>Strongyloidoidea</taxon>
        <taxon>Strongyloididae</taxon>
        <taxon>Parastrongyloides</taxon>
    </lineage>
</organism>
<dbReference type="GO" id="GO:0000462">
    <property type="term" value="P:maturation of SSU-rRNA from tricistronic rRNA transcript (SSU-rRNA, 5.8S rRNA, LSU-rRNA)"/>
    <property type="evidence" value="ECO:0007669"/>
    <property type="project" value="TreeGrafter"/>
</dbReference>
<evidence type="ECO:0000313" key="9">
    <source>
        <dbReference type="Proteomes" id="UP000038045"/>
    </source>
</evidence>
<dbReference type="GO" id="GO:0030686">
    <property type="term" value="C:90S preribosome"/>
    <property type="evidence" value="ECO:0007669"/>
    <property type="project" value="TreeGrafter"/>
</dbReference>
<evidence type="ECO:0000313" key="10">
    <source>
        <dbReference type="WBParaSite" id="PTRK_0001543200.1"/>
    </source>
</evidence>
<evidence type="ECO:0000256" key="1">
    <source>
        <dbReference type="ARBA" id="ARBA00004604"/>
    </source>
</evidence>
<evidence type="ECO:0000256" key="5">
    <source>
        <dbReference type="ARBA" id="ARBA00023242"/>
    </source>
</evidence>
<feature type="compositionally biased region" description="Basic and acidic residues" evidence="7">
    <location>
        <begin position="500"/>
        <end position="509"/>
    </location>
</feature>
<dbReference type="SMART" id="SM01033">
    <property type="entry name" value="BING4CT"/>
    <property type="match status" value="1"/>
</dbReference>
<dbReference type="Pfam" id="PF08149">
    <property type="entry name" value="BING4CT"/>
    <property type="match status" value="1"/>
</dbReference>
<evidence type="ECO:0000256" key="7">
    <source>
        <dbReference type="SAM" id="MobiDB-lite"/>
    </source>
</evidence>
<keyword evidence="2" id="KW-0698">rRNA processing</keyword>
<dbReference type="SUPFAM" id="SSF50978">
    <property type="entry name" value="WD40 repeat-like"/>
    <property type="match status" value="1"/>
</dbReference>
<evidence type="ECO:0000259" key="8">
    <source>
        <dbReference type="SMART" id="SM01033"/>
    </source>
</evidence>
<keyword evidence="9" id="KW-1185">Reference proteome</keyword>
<keyword evidence="3 6" id="KW-0853">WD repeat</keyword>
<feature type="repeat" description="WD" evidence="6">
    <location>
        <begin position="239"/>
        <end position="280"/>
    </location>
</feature>
<proteinExistence type="predicted"/>
<dbReference type="InterPro" id="IPR040315">
    <property type="entry name" value="WDR46/Utp7"/>
</dbReference>